<feature type="compositionally biased region" description="Polar residues" evidence="1">
    <location>
        <begin position="244"/>
        <end position="254"/>
    </location>
</feature>
<proteinExistence type="predicted"/>
<reference evidence="2 3" key="1">
    <citation type="journal article" date="2018" name="Elife">
        <title>Firefly genomes illuminate parallel origins of bioluminescence in beetles.</title>
        <authorList>
            <person name="Fallon T.R."/>
            <person name="Lower S.E."/>
            <person name="Chang C.H."/>
            <person name="Bessho-Uehara M."/>
            <person name="Martin G.J."/>
            <person name="Bewick A.J."/>
            <person name="Behringer M."/>
            <person name="Debat H.J."/>
            <person name="Wong I."/>
            <person name="Day J.C."/>
            <person name="Suvorov A."/>
            <person name="Silva C.J."/>
            <person name="Stanger-Hall K.F."/>
            <person name="Hall D.W."/>
            <person name="Schmitz R.J."/>
            <person name="Nelson D.R."/>
            <person name="Lewis S.M."/>
            <person name="Shigenobu S."/>
            <person name="Bybee S.M."/>
            <person name="Larracuente A.M."/>
            <person name="Oba Y."/>
            <person name="Weng J.K."/>
        </authorList>
    </citation>
    <scope>NUCLEOTIDE SEQUENCE [LARGE SCALE GENOMIC DNA]</scope>
    <source>
        <strain evidence="2">1611_PpyrPB1</strain>
        <tissue evidence="2">Whole body</tissue>
    </source>
</reference>
<accession>A0A5N4B3E5</accession>
<dbReference type="InParanoid" id="A0A5N4B3E5"/>
<dbReference type="PANTHER" id="PTHR46409">
    <property type="entry name" value="HTH PSQ-TYPE DOMAIN-CONTAINING PROTEIN"/>
    <property type="match status" value="1"/>
</dbReference>
<dbReference type="PANTHER" id="PTHR46409:SF1">
    <property type="entry name" value="HTH PSQ-TYPE DOMAIN-CONTAINING PROTEIN"/>
    <property type="match status" value="1"/>
</dbReference>
<feature type="region of interest" description="Disordered" evidence="1">
    <location>
        <begin position="1"/>
        <end position="26"/>
    </location>
</feature>
<dbReference type="AlphaFoldDB" id="A0A5N4B3E5"/>
<gene>
    <name evidence="2" type="ORF">PPYR_01043</name>
</gene>
<evidence type="ECO:0000313" key="2">
    <source>
        <dbReference type="EMBL" id="KAB0804073.1"/>
    </source>
</evidence>
<name>A0A5N4B3E5_PHOPY</name>
<dbReference type="Proteomes" id="UP000327044">
    <property type="component" value="Unassembled WGS sequence"/>
</dbReference>
<evidence type="ECO:0000313" key="3">
    <source>
        <dbReference type="Proteomes" id="UP000327044"/>
    </source>
</evidence>
<sequence length="768" mass="87274">MARVAKVAIHKNTKQSKMSARTPTRKTTHCPIFETLGEMSQLRLPTNADIIRHFLFVRNEKKGIMAGKDPPASIIATETANTLVNIWKKSSVPTITLKKVTEKVKKLNTDYRTLLKPYKGRQQSESYTKKLRDLKLSWEETLFDIASCKCKDLNHCHCSKEKKIPAQEREFVIDQRTTRNLVIGSIDVASSRKIAKRNQRMMKRSQEPEEPFEERPKLKPKDTASEPGDSENATGNDSGKLPDSNPQPCCSSTTENVSNLQMRVNLTAFARECDRYGVSDRSAASLSSALLQDLGIVNEQDTSKIIDRNKVRRERERHRKELQYKNMEVGVEALYFDGRKDKSLTQTKKGDKYYYSTITEEHISLVKEPGSIYLGHLAVSSGSAVVIKDAILDFFNRKEVSIESLIAVGCDGTNVNTGTNAGIIRLLEIALNRPLQWFICMLHLNELPLRHLLIQLDGVTQGPKALSGAIGKSIQACETLPLVRFSKIGSNDIPDLDRKILSTDQQYLYDMLHAVSSGECSEDLARIKPGPVVHSRWVTTASRILRLYVASEHPSENLVHLAKFIMKVYGPLWFSIKCMPLCTEGPRHLWRLIAYSRYMPTDLRKIVDVVIQRNGFFGHSENLLLAMLADDREHIRKLACRRIIASRKEDKNSTSVRQFRVPPLNMQAEDYTEIIYWYETDRSEPPILRHVSDEDLQTFVSGEETTAPFLDLPKFPCHTQATERCVHLVTEASSKVCGEEKRDGFIKSRIESRNLMKSFNSKSEFKLK</sequence>
<comment type="caution">
    <text evidence="2">The sequence shown here is derived from an EMBL/GenBank/DDBJ whole genome shotgun (WGS) entry which is preliminary data.</text>
</comment>
<keyword evidence="3" id="KW-1185">Reference proteome</keyword>
<protein>
    <submittedName>
        <fullName evidence="2">Uncharacterized protein</fullName>
    </submittedName>
</protein>
<organism evidence="2 3">
    <name type="scientific">Photinus pyralis</name>
    <name type="common">Common eastern firefly</name>
    <name type="synonym">Lampyris pyralis</name>
    <dbReference type="NCBI Taxonomy" id="7054"/>
    <lineage>
        <taxon>Eukaryota</taxon>
        <taxon>Metazoa</taxon>
        <taxon>Ecdysozoa</taxon>
        <taxon>Arthropoda</taxon>
        <taxon>Hexapoda</taxon>
        <taxon>Insecta</taxon>
        <taxon>Pterygota</taxon>
        <taxon>Neoptera</taxon>
        <taxon>Endopterygota</taxon>
        <taxon>Coleoptera</taxon>
        <taxon>Polyphaga</taxon>
        <taxon>Elateriformia</taxon>
        <taxon>Elateroidea</taxon>
        <taxon>Lampyridae</taxon>
        <taxon>Lampyrinae</taxon>
        <taxon>Photinus</taxon>
    </lineage>
</organism>
<evidence type="ECO:0000256" key="1">
    <source>
        <dbReference type="SAM" id="MobiDB-lite"/>
    </source>
</evidence>
<feature type="compositionally biased region" description="Basic and acidic residues" evidence="1">
    <location>
        <begin position="213"/>
        <end position="224"/>
    </location>
</feature>
<feature type="region of interest" description="Disordered" evidence="1">
    <location>
        <begin position="194"/>
        <end position="254"/>
    </location>
</feature>
<feature type="compositionally biased region" description="Basic residues" evidence="1">
    <location>
        <begin position="194"/>
        <end position="203"/>
    </location>
</feature>
<dbReference type="EMBL" id="VVIM01000001">
    <property type="protein sequence ID" value="KAB0804073.1"/>
    <property type="molecule type" value="Genomic_DNA"/>
</dbReference>